<dbReference type="InterPro" id="IPR036298">
    <property type="entry name" value="Chalcone_isomerase_sf"/>
</dbReference>
<dbReference type="RefSeq" id="WP_051510775.1">
    <property type="nucleotide sequence ID" value="NZ_CAWOWR010000087.1"/>
</dbReference>
<evidence type="ECO:0000259" key="2">
    <source>
        <dbReference type="Pfam" id="PF16036"/>
    </source>
</evidence>
<dbReference type="EMBL" id="VNFH01000003">
    <property type="protein sequence ID" value="TVU72038.1"/>
    <property type="molecule type" value="Genomic_DNA"/>
</dbReference>
<evidence type="ECO:0000313" key="3">
    <source>
        <dbReference type="EMBL" id="TVU72038.1"/>
    </source>
</evidence>
<feature type="domain" description="Chalcone isomerase" evidence="2">
    <location>
        <begin position="37"/>
        <end position="204"/>
    </location>
</feature>
<dbReference type="Proteomes" id="UP000319941">
    <property type="component" value="Unassembled WGS sequence"/>
</dbReference>
<comment type="caution">
    <text evidence="3">The sequence shown here is derived from an EMBL/GenBank/DDBJ whole genome shotgun (WGS) entry which is preliminary data.</text>
</comment>
<feature type="chain" id="PRO_5021768833" description="Chalcone isomerase domain-containing protein" evidence="1">
    <location>
        <begin position="38"/>
        <end position="205"/>
    </location>
</feature>
<sequence length="205" mass="22198">MTSSLFRLPLLRAFQPRLLAVSLAACMAAAVSPQVLAAEIKDVSFADQIDAPGGQSMMLIGTGLFTYMVWDAYVGAYYQDARRPRPAPLNDISRRLVLEYFHAIDAEDFVKATTKGVRKNLSASDFAAVESALKEFNAAYRSVVPGDRYALQWQPAGGGRGALTLTLNDSVIFSSDSLALANGLFAIWLGDTPAQDDFRAQLLGQ</sequence>
<dbReference type="STRING" id="553385.GCA_000591415_01261"/>
<keyword evidence="1" id="KW-0732">Signal</keyword>
<dbReference type="InterPro" id="IPR016087">
    <property type="entry name" value="Chalcone_isomerase"/>
</dbReference>
<dbReference type="SUPFAM" id="SSF54626">
    <property type="entry name" value="Chalcone isomerase"/>
    <property type="match status" value="1"/>
</dbReference>
<dbReference type="OrthoDB" id="270742at2"/>
<dbReference type="InterPro" id="IPR016088">
    <property type="entry name" value="Chalcone_isomerase_3-sand"/>
</dbReference>
<keyword evidence="4" id="KW-1185">Reference proteome</keyword>
<reference evidence="3 4" key="1">
    <citation type="submission" date="2019-07" db="EMBL/GenBank/DDBJ databases">
        <title>Diversity of Bacteria from Kongsfjorden, Arctic.</title>
        <authorList>
            <person name="Yu Y."/>
        </authorList>
    </citation>
    <scope>NUCLEOTIDE SEQUENCE [LARGE SCALE GENOMIC DNA]</scope>
    <source>
        <strain evidence="3 4">SM1923</strain>
    </source>
</reference>
<evidence type="ECO:0000313" key="4">
    <source>
        <dbReference type="Proteomes" id="UP000319941"/>
    </source>
</evidence>
<organism evidence="3 4">
    <name type="scientific">Cobetia crustatorum</name>
    <dbReference type="NCBI Taxonomy" id="553385"/>
    <lineage>
        <taxon>Bacteria</taxon>
        <taxon>Pseudomonadati</taxon>
        <taxon>Pseudomonadota</taxon>
        <taxon>Gammaproteobacteria</taxon>
        <taxon>Oceanospirillales</taxon>
        <taxon>Halomonadaceae</taxon>
        <taxon>Cobetia</taxon>
    </lineage>
</organism>
<proteinExistence type="predicted"/>
<dbReference type="GO" id="GO:0016872">
    <property type="term" value="F:intramolecular lyase activity"/>
    <property type="evidence" value="ECO:0007669"/>
    <property type="project" value="InterPro"/>
</dbReference>
<dbReference type="Gene3D" id="3.50.70.10">
    <property type="match status" value="1"/>
</dbReference>
<protein>
    <recommendedName>
        <fullName evidence="2">Chalcone isomerase domain-containing protein</fullName>
    </recommendedName>
</protein>
<gene>
    <name evidence="3" type="ORF">FQP86_05820</name>
</gene>
<dbReference type="Pfam" id="PF16036">
    <property type="entry name" value="Chalcone_3"/>
    <property type="match status" value="1"/>
</dbReference>
<dbReference type="AlphaFoldDB" id="A0A558HSH9"/>
<accession>A0A558HSH9</accession>
<name>A0A558HSH9_9GAMM</name>
<feature type="signal peptide" evidence="1">
    <location>
        <begin position="1"/>
        <end position="37"/>
    </location>
</feature>
<evidence type="ECO:0000256" key="1">
    <source>
        <dbReference type="SAM" id="SignalP"/>
    </source>
</evidence>